<gene>
    <name evidence="2" type="ORF">VNO78_25494</name>
</gene>
<dbReference type="PROSITE" id="PS51382">
    <property type="entry name" value="SPX"/>
    <property type="match status" value="1"/>
</dbReference>
<comment type="caution">
    <text evidence="2">The sequence shown here is derived from an EMBL/GenBank/DDBJ whole genome shotgun (WGS) entry which is preliminary data.</text>
</comment>
<dbReference type="Proteomes" id="UP001386955">
    <property type="component" value="Unassembled WGS sequence"/>
</dbReference>
<name>A0AAN9XFE0_PSOTE</name>
<reference evidence="2 3" key="1">
    <citation type="submission" date="2024-01" db="EMBL/GenBank/DDBJ databases">
        <title>The genomes of 5 underutilized Papilionoideae crops provide insights into root nodulation and disease resistanc.</title>
        <authorList>
            <person name="Jiang F."/>
        </authorList>
    </citation>
    <scope>NUCLEOTIDE SEQUENCE [LARGE SCALE GENOMIC DNA]</scope>
    <source>
        <strain evidence="2">DUOXIRENSHENG_FW03</strain>
        <tissue evidence="2">Leaves</tissue>
    </source>
</reference>
<keyword evidence="3" id="KW-1185">Reference proteome</keyword>
<dbReference type="CDD" id="cd14481">
    <property type="entry name" value="SPX_AtSPX1_like"/>
    <property type="match status" value="1"/>
</dbReference>
<sequence length="372" mass="42687">MKFGKRLKQQIQESLPEWRDKYLSYKELKKLVRLISTAPTLSNGSLEYGKTEAEFVYFLNNEVDKFNGFFMEKEEDFIIRHMEVQQRIKRVVELWGPNGSQASQSDFKEEMAKIRKAIVDFHGEMVLLVNYSNINYTGLAKILKKYDKRTGGLLRLPFIQKVLEQPFFTTDLISKLVKECESIIDAVFPAEEEAERAKEANEAITVAGEGIFRNTVAALLTMQEIRNGSSTQSPFSLPPLNLPDSDLIQSIQLNAANRNQKKLQPICFSRASQKQADEWLNGSVLQEEVKFWTNPNIERLPQFGEVDRLYIGSRNNERINVVHEVAKLLKLIHDMTRKSKTWPIPALFQHQLHAIPTVAPTAKAFPTLNDML</sequence>
<organism evidence="2 3">
    <name type="scientific">Psophocarpus tetragonolobus</name>
    <name type="common">Winged bean</name>
    <name type="synonym">Dolichos tetragonolobus</name>
    <dbReference type="NCBI Taxonomy" id="3891"/>
    <lineage>
        <taxon>Eukaryota</taxon>
        <taxon>Viridiplantae</taxon>
        <taxon>Streptophyta</taxon>
        <taxon>Embryophyta</taxon>
        <taxon>Tracheophyta</taxon>
        <taxon>Spermatophyta</taxon>
        <taxon>Magnoliopsida</taxon>
        <taxon>eudicotyledons</taxon>
        <taxon>Gunneridae</taxon>
        <taxon>Pentapetalae</taxon>
        <taxon>rosids</taxon>
        <taxon>fabids</taxon>
        <taxon>Fabales</taxon>
        <taxon>Fabaceae</taxon>
        <taxon>Papilionoideae</taxon>
        <taxon>50 kb inversion clade</taxon>
        <taxon>NPAAA clade</taxon>
        <taxon>indigoferoid/millettioid clade</taxon>
        <taxon>Phaseoleae</taxon>
        <taxon>Psophocarpus</taxon>
    </lineage>
</organism>
<evidence type="ECO:0000259" key="1">
    <source>
        <dbReference type="PROSITE" id="PS51382"/>
    </source>
</evidence>
<evidence type="ECO:0000313" key="2">
    <source>
        <dbReference type="EMBL" id="KAK7390195.1"/>
    </source>
</evidence>
<dbReference type="Pfam" id="PF03105">
    <property type="entry name" value="SPX"/>
    <property type="match status" value="2"/>
</dbReference>
<proteinExistence type="predicted"/>
<dbReference type="AlphaFoldDB" id="A0AAN9XFE0"/>
<accession>A0AAN9XFE0</accession>
<dbReference type="InterPro" id="IPR031142">
    <property type="entry name" value="SPX_prot"/>
</dbReference>
<protein>
    <recommendedName>
        <fullName evidence="1">SPX domain-containing protein</fullName>
    </recommendedName>
</protein>
<dbReference type="InterPro" id="IPR004331">
    <property type="entry name" value="SPX_dom"/>
</dbReference>
<dbReference type="PANTHER" id="PTHR45978:SF2">
    <property type="entry name" value="SPX DOMAIN-CONTAINING PROTEIN 3"/>
    <property type="match status" value="1"/>
</dbReference>
<evidence type="ECO:0000313" key="3">
    <source>
        <dbReference type="Proteomes" id="UP001386955"/>
    </source>
</evidence>
<feature type="domain" description="SPX" evidence="1">
    <location>
        <begin position="1"/>
        <end position="160"/>
    </location>
</feature>
<dbReference type="EMBL" id="JAYMYS010000006">
    <property type="protein sequence ID" value="KAK7390195.1"/>
    <property type="molecule type" value="Genomic_DNA"/>
</dbReference>
<dbReference type="GO" id="GO:0016036">
    <property type="term" value="P:cellular response to phosphate starvation"/>
    <property type="evidence" value="ECO:0007669"/>
    <property type="project" value="InterPro"/>
</dbReference>
<dbReference type="PANTHER" id="PTHR45978">
    <property type="entry name" value="SPX DOMAIN-CONTAINING PROTEIN 3"/>
    <property type="match status" value="1"/>
</dbReference>